<name>A0A7J7JGK2_BUGNE</name>
<feature type="compositionally biased region" description="Polar residues" evidence="1">
    <location>
        <begin position="212"/>
        <end position="253"/>
    </location>
</feature>
<protein>
    <submittedName>
        <fullName evidence="2">Uncharacterized protein</fullName>
    </submittedName>
</protein>
<feature type="region of interest" description="Disordered" evidence="1">
    <location>
        <begin position="180"/>
        <end position="272"/>
    </location>
</feature>
<feature type="compositionally biased region" description="Low complexity" evidence="1">
    <location>
        <begin position="15"/>
        <end position="24"/>
    </location>
</feature>
<keyword evidence="3" id="KW-1185">Reference proteome</keyword>
<comment type="caution">
    <text evidence="2">The sequence shown here is derived from an EMBL/GenBank/DDBJ whole genome shotgun (WGS) entry which is preliminary data.</text>
</comment>
<dbReference type="Proteomes" id="UP000593567">
    <property type="component" value="Unassembled WGS sequence"/>
</dbReference>
<feature type="compositionally biased region" description="Polar residues" evidence="1">
    <location>
        <begin position="78"/>
        <end position="87"/>
    </location>
</feature>
<proteinExistence type="predicted"/>
<dbReference type="AlphaFoldDB" id="A0A7J7JGK2"/>
<accession>A0A7J7JGK2</accession>
<feature type="region of interest" description="Disordered" evidence="1">
    <location>
        <begin position="1"/>
        <end position="90"/>
    </location>
</feature>
<evidence type="ECO:0000313" key="2">
    <source>
        <dbReference type="EMBL" id="KAF6025225.1"/>
    </source>
</evidence>
<dbReference type="EMBL" id="VXIV02002484">
    <property type="protein sequence ID" value="KAF6025225.1"/>
    <property type="molecule type" value="Genomic_DNA"/>
</dbReference>
<feature type="compositionally biased region" description="Basic and acidic residues" evidence="1">
    <location>
        <begin position="25"/>
        <end position="43"/>
    </location>
</feature>
<reference evidence="2" key="1">
    <citation type="submission" date="2020-06" db="EMBL/GenBank/DDBJ databases">
        <title>Draft genome of Bugula neritina, a colonial animal packing powerful symbionts and potential medicines.</title>
        <authorList>
            <person name="Rayko M."/>
        </authorList>
    </citation>
    <scope>NUCLEOTIDE SEQUENCE [LARGE SCALE GENOMIC DNA]</scope>
    <source>
        <strain evidence="2">Kwan_BN1</strain>
    </source>
</reference>
<gene>
    <name evidence="2" type="ORF">EB796_016471</name>
</gene>
<evidence type="ECO:0000313" key="3">
    <source>
        <dbReference type="Proteomes" id="UP000593567"/>
    </source>
</evidence>
<sequence length="272" mass="28681">MQALMSLPNKKIMPTKVSSKMTSKSSRDVKPVPRSLKKSEAGLEVKATSTASKAMRPRRIDPVVINLGEESSDDETAALTSSTSKPTVSAAISEGVGSMLKELRQLSTSAKPATPPLISPTSDSINLLSDDKKLEYMQMKEEYRRKAKLVAAPQVKTVSQAKPLSQVKAKPVSQVKPVSQAKAVSHAKPVSQVKPVSQAKAVPQPTVGSPVRTINSTVAGNSPSIVTTVSGSPKSGTAASHTSLANSYNTRESQLPAEAKNSVVSEVKAGRR</sequence>
<organism evidence="2 3">
    <name type="scientific">Bugula neritina</name>
    <name type="common">Brown bryozoan</name>
    <name type="synonym">Sertularia neritina</name>
    <dbReference type="NCBI Taxonomy" id="10212"/>
    <lineage>
        <taxon>Eukaryota</taxon>
        <taxon>Metazoa</taxon>
        <taxon>Spiralia</taxon>
        <taxon>Lophotrochozoa</taxon>
        <taxon>Bryozoa</taxon>
        <taxon>Gymnolaemata</taxon>
        <taxon>Cheilostomatida</taxon>
        <taxon>Flustrina</taxon>
        <taxon>Buguloidea</taxon>
        <taxon>Bugulidae</taxon>
        <taxon>Bugula</taxon>
    </lineage>
</organism>
<evidence type="ECO:0000256" key="1">
    <source>
        <dbReference type="SAM" id="MobiDB-lite"/>
    </source>
</evidence>